<dbReference type="Proteomes" id="UP000799772">
    <property type="component" value="Unassembled WGS sequence"/>
</dbReference>
<dbReference type="GO" id="GO:0016616">
    <property type="term" value="F:oxidoreductase activity, acting on the CH-OH group of donors, NAD or NADP as acceptor"/>
    <property type="evidence" value="ECO:0007669"/>
    <property type="project" value="TreeGrafter"/>
</dbReference>
<dbReference type="Pfam" id="PF00106">
    <property type="entry name" value="adh_short"/>
    <property type="match status" value="1"/>
</dbReference>
<evidence type="ECO:0000256" key="1">
    <source>
        <dbReference type="ARBA" id="ARBA00006484"/>
    </source>
</evidence>
<dbReference type="OrthoDB" id="1933717at2759"/>
<dbReference type="InterPro" id="IPR036291">
    <property type="entry name" value="NAD(P)-bd_dom_sf"/>
</dbReference>
<reference evidence="4" key="1">
    <citation type="journal article" date="2020" name="Stud. Mycol.">
        <title>101 Dothideomycetes genomes: a test case for predicting lifestyles and emergence of pathogens.</title>
        <authorList>
            <person name="Haridas S."/>
            <person name="Albert R."/>
            <person name="Binder M."/>
            <person name="Bloem J."/>
            <person name="Labutti K."/>
            <person name="Salamov A."/>
            <person name="Andreopoulos B."/>
            <person name="Baker S."/>
            <person name="Barry K."/>
            <person name="Bills G."/>
            <person name="Bluhm B."/>
            <person name="Cannon C."/>
            <person name="Castanera R."/>
            <person name="Culley D."/>
            <person name="Daum C."/>
            <person name="Ezra D."/>
            <person name="Gonzalez J."/>
            <person name="Henrissat B."/>
            <person name="Kuo A."/>
            <person name="Liang C."/>
            <person name="Lipzen A."/>
            <person name="Lutzoni F."/>
            <person name="Magnuson J."/>
            <person name="Mondo S."/>
            <person name="Nolan M."/>
            <person name="Ohm R."/>
            <person name="Pangilinan J."/>
            <person name="Park H.-J."/>
            <person name="Ramirez L."/>
            <person name="Alfaro M."/>
            <person name="Sun H."/>
            <person name="Tritt A."/>
            <person name="Yoshinaga Y."/>
            <person name="Zwiers L.-H."/>
            <person name="Turgeon B."/>
            <person name="Goodwin S."/>
            <person name="Spatafora J."/>
            <person name="Crous P."/>
            <person name="Grigoriev I."/>
        </authorList>
    </citation>
    <scope>NUCLEOTIDE SEQUENCE</scope>
    <source>
        <strain evidence="4">CBS 133067</strain>
    </source>
</reference>
<organism evidence="4 5">
    <name type="scientific">Rhizodiscina lignyota</name>
    <dbReference type="NCBI Taxonomy" id="1504668"/>
    <lineage>
        <taxon>Eukaryota</taxon>
        <taxon>Fungi</taxon>
        <taxon>Dikarya</taxon>
        <taxon>Ascomycota</taxon>
        <taxon>Pezizomycotina</taxon>
        <taxon>Dothideomycetes</taxon>
        <taxon>Pleosporomycetidae</taxon>
        <taxon>Aulographales</taxon>
        <taxon>Rhizodiscinaceae</taxon>
        <taxon>Rhizodiscina</taxon>
    </lineage>
</organism>
<evidence type="ECO:0000313" key="4">
    <source>
        <dbReference type="EMBL" id="KAF2095503.1"/>
    </source>
</evidence>
<dbReference type="PRINTS" id="PR00080">
    <property type="entry name" value="SDRFAMILY"/>
</dbReference>
<proteinExistence type="inferred from homology"/>
<comment type="similarity">
    <text evidence="1 3">Belongs to the short-chain dehydrogenases/reductases (SDR) family.</text>
</comment>
<sequence length="286" mass="31224">MAEGFTSQFHYSTYPSVSPTRPELSLKGKSVLVTGGGYGIGPAIVESFAQAGASKIALSGRTESKLKGTAENFGRKYRSTEFHPFVADVTDAKAVKEIFDTFGVPDVLVNNAGYMAEIKPIVEFDNLRDDWWKAFEPNILVTATVTQAYLLARKAAGTTSPGTVLTISTLGVHWGTQLIGVSNYSASKAGQLRMMELFAAEVGDEVRFVTVHPGAVDTAMSMKSGLKGKLVETDLDMVGNWMVWATANADWMDGRFFWLGWDVDELLKKKDEILEKNLLTYTIVGL</sequence>
<dbReference type="AlphaFoldDB" id="A0A9P4M3A3"/>
<dbReference type="CDD" id="cd05233">
    <property type="entry name" value="SDR_c"/>
    <property type="match status" value="1"/>
</dbReference>
<dbReference type="PANTHER" id="PTHR42760">
    <property type="entry name" value="SHORT-CHAIN DEHYDROGENASES/REDUCTASES FAMILY MEMBER"/>
    <property type="match status" value="1"/>
</dbReference>
<evidence type="ECO:0000256" key="2">
    <source>
        <dbReference type="ARBA" id="ARBA00023002"/>
    </source>
</evidence>
<dbReference type="Gene3D" id="3.40.50.720">
    <property type="entry name" value="NAD(P)-binding Rossmann-like Domain"/>
    <property type="match status" value="1"/>
</dbReference>
<evidence type="ECO:0000313" key="5">
    <source>
        <dbReference type="Proteomes" id="UP000799772"/>
    </source>
</evidence>
<comment type="caution">
    <text evidence="4">The sequence shown here is derived from an EMBL/GenBank/DDBJ whole genome shotgun (WGS) entry which is preliminary data.</text>
</comment>
<evidence type="ECO:0000256" key="3">
    <source>
        <dbReference type="RuleBase" id="RU000363"/>
    </source>
</evidence>
<dbReference type="InterPro" id="IPR002347">
    <property type="entry name" value="SDR_fam"/>
</dbReference>
<name>A0A9P4M3A3_9PEZI</name>
<gene>
    <name evidence="4" type="ORF">NA57DRAFT_59503</name>
</gene>
<accession>A0A9P4M3A3</accession>
<dbReference type="PRINTS" id="PR00081">
    <property type="entry name" value="GDHRDH"/>
</dbReference>
<dbReference type="EMBL" id="ML978131">
    <property type="protein sequence ID" value="KAF2095503.1"/>
    <property type="molecule type" value="Genomic_DNA"/>
</dbReference>
<protein>
    <submittedName>
        <fullName evidence="4">NAD(P)-binding protein</fullName>
    </submittedName>
</protein>
<dbReference type="SUPFAM" id="SSF51735">
    <property type="entry name" value="NAD(P)-binding Rossmann-fold domains"/>
    <property type="match status" value="1"/>
</dbReference>
<dbReference type="PANTHER" id="PTHR42760:SF37">
    <property type="entry name" value="CLAVALDEHYDE DEHYDROGENASE"/>
    <property type="match status" value="1"/>
</dbReference>
<keyword evidence="5" id="KW-1185">Reference proteome</keyword>
<keyword evidence="2" id="KW-0560">Oxidoreductase</keyword>